<dbReference type="STRING" id="30522.A0A4W2I623"/>
<dbReference type="GO" id="GO:0045786">
    <property type="term" value="P:negative regulation of cell cycle"/>
    <property type="evidence" value="ECO:0007669"/>
    <property type="project" value="Ensembl"/>
</dbReference>
<evidence type="ECO:0000259" key="1">
    <source>
        <dbReference type="Pfam" id="PF02758"/>
    </source>
</evidence>
<dbReference type="GO" id="GO:0005634">
    <property type="term" value="C:nucleus"/>
    <property type="evidence" value="ECO:0007669"/>
    <property type="project" value="Ensembl"/>
</dbReference>
<reference evidence="3 4" key="1">
    <citation type="submission" date="2018-11" db="EMBL/GenBank/DDBJ databases">
        <title>Haplotype-resolved cattle genomes.</title>
        <authorList>
            <person name="Low W.Y."/>
            <person name="Tearle R."/>
            <person name="Bickhart D.M."/>
            <person name="Rosen B.D."/>
            <person name="Koren S."/>
            <person name="Rhie A."/>
            <person name="Hiendleder S."/>
            <person name="Phillippy A.M."/>
            <person name="Smith T.P.L."/>
            <person name="Williams J.L."/>
        </authorList>
    </citation>
    <scope>NUCLEOTIDE SEQUENCE [LARGE SCALE GENOMIC DNA]</scope>
</reference>
<dbReference type="InterPro" id="IPR004020">
    <property type="entry name" value="DAPIN"/>
</dbReference>
<dbReference type="SUPFAM" id="SSF47986">
    <property type="entry name" value="DEATH domain"/>
    <property type="match status" value="1"/>
</dbReference>
<dbReference type="GO" id="GO:0005737">
    <property type="term" value="C:cytoplasm"/>
    <property type="evidence" value="ECO:0007669"/>
    <property type="project" value="Ensembl"/>
</dbReference>
<gene>
    <name evidence="2" type="primary">NLRP2B</name>
</gene>
<dbReference type="Proteomes" id="UP000314981">
    <property type="component" value="Chromosome 18"/>
</dbReference>
<reference evidence="2" key="2">
    <citation type="submission" date="2025-05" db="UniProtKB">
        <authorList>
            <consortium name="Ensembl"/>
        </authorList>
    </citation>
    <scope>IDENTIFICATION</scope>
</reference>
<dbReference type="InterPro" id="IPR011029">
    <property type="entry name" value="DEATH-like_dom_sf"/>
</dbReference>
<organism evidence="2 4">
    <name type="scientific">Bos indicus x Bos taurus</name>
    <name type="common">Hybrid cattle</name>
    <dbReference type="NCBI Taxonomy" id="30522"/>
    <lineage>
        <taxon>Eukaryota</taxon>
        <taxon>Metazoa</taxon>
        <taxon>Chordata</taxon>
        <taxon>Craniata</taxon>
        <taxon>Vertebrata</taxon>
        <taxon>Euteleostomi</taxon>
        <taxon>Mammalia</taxon>
        <taxon>Eutheria</taxon>
        <taxon>Laurasiatheria</taxon>
        <taxon>Artiodactyla</taxon>
        <taxon>Ruminantia</taxon>
        <taxon>Pecora</taxon>
        <taxon>Bovidae</taxon>
        <taxon>Bovinae</taxon>
        <taxon>Bos</taxon>
    </lineage>
</organism>
<protein>
    <submittedName>
        <fullName evidence="2">NLR family pyrin domain containing 2B</fullName>
    </submittedName>
</protein>
<dbReference type="Ensembl" id="ENSBIXT00000022696.1">
    <property type="protein sequence ID" value="ENSBIXP00000012652.1"/>
    <property type="gene ID" value="ENSBIXG00000017713.1"/>
</dbReference>
<feature type="domain" description="Pyrin" evidence="1">
    <location>
        <begin position="10"/>
        <end position="44"/>
    </location>
</feature>
<dbReference type="GO" id="GO:0010804">
    <property type="term" value="P:negative regulation of tumor necrosis factor-mediated signaling pathway"/>
    <property type="evidence" value="ECO:0007669"/>
    <property type="project" value="Ensembl"/>
</dbReference>
<proteinExistence type="predicted"/>
<dbReference type="GO" id="GO:0043065">
    <property type="term" value="P:positive regulation of apoptotic process"/>
    <property type="evidence" value="ECO:0007669"/>
    <property type="project" value="Ensembl"/>
</dbReference>
<keyword evidence="3" id="KW-1185">Reference proteome</keyword>
<dbReference type="Gene3D" id="1.10.533.10">
    <property type="entry name" value="Death Domain, Fas"/>
    <property type="match status" value="1"/>
</dbReference>
<dbReference type="Pfam" id="PF02758">
    <property type="entry name" value="PYRIN"/>
    <property type="match status" value="1"/>
</dbReference>
<dbReference type="Proteomes" id="UP000429181">
    <property type="component" value="Chromosome 18"/>
</dbReference>
<name>A0A4W2I623_BOBOX</name>
<dbReference type="GO" id="GO:0034122">
    <property type="term" value="P:negative regulation of toll-like receptor signaling pathway"/>
    <property type="evidence" value="ECO:0007669"/>
    <property type="project" value="Ensembl"/>
</dbReference>
<accession>A0A4W2I623</accession>
<evidence type="ECO:0000313" key="4">
    <source>
        <dbReference type="Proteomes" id="UP000429181"/>
    </source>
</evidence>
<dbReference type="Ensembl" id="ENSBIXT00005030651.1">
    <property type="protein sequence ID" value="ENSBIXP00005039357.1"/>
    <property type="gene ID" value="ENSBIXG00005021729.1"/>
</dbReference>
<dbReference type="GeneTree" id="ENSGT00940000167523"/>
<evidence type="ECO:0000313" key="2">
    <source>
        <dbReference type="Ensembl" id="ENSBIXP00005039357.1"/>
    </source>
</evidence>
<evidence type="ECO:0000313" key="3">
    <source>
        <dbReference type="Proteomes" id="UP000314981"/>
    </source>
</evidence>
<sequence>MASSAELGFHLQSLLEELGQDKLSKFKSLLRDHSLKEELQHLLQTE</sequence>
<dbReference type="AlphaFoldDB" id="A0A4W2I623"/>